<dbReference type="EMBL" id="MNUE01000061">
    <property type="protein sequence ID" value="OJD30412.1"/>
    <property type="molecule type" value="Genomic_DNA"/>
</dbReference>
<name>A0A1J9RR85_9PEZI</name>
<organism evidence="1 2">
    <name type="scientific">Diplodia corticola</name>
    <dbReference type="NCBI Taxonomy" id="236234"/>
    <lineage>
        <taxon>Eukaryota</taxon>
        <taxon>Fungi</taxon>
        <taxon>Dikarya</taxon>
        <taxon>Ascomycota</taxon>
        <taxon>Pezizomycotina</taxon>
        <taxon>Dothideomycetes</taxon>
        <taxon>Dothideomycetes incertae sedis</taxon>
        <taxon>Botryosphaeriales</taxon>
        <taxon>Botryosphaeriaceae</taxon>
        <taxon>Diplodia</taxon>
    </lineage>
</organism>
<proteinExistence type="predicted"/>
<evidence type="ECO:0000313" key="1">
    <source>
        <dbReference type="EMBL" id="OJD30412.1"/>
    </source>
</evidence>
<sequence length="176" mass="19644">MHYGATPLPGAVVLSECALHPYPPISPPAKADITLNGAPWQLWRVLREPLVPGPSTEFKGPNPVVKNLPVGSVVDIVVQNELDGDVEEAKRDGVVNMVDPPMGFFHELPPKGSLAIRWRIEQPAMTMFHVFNAKQFVMGMQVPMFEGDDRWPEVPESVRARPHVEFKMPERMGIFD</sequence>
<dbReference type="Gene3D" id="2.60.40.420">
    <property type="entry name" value="Cupredoxins - blue copper proteins"/>
    <property type="match status" value="1"/>
</dbReference>
<dbReference type="RefSeq" id="XP_020126672.1">
    <property type="nucleotide sequence ID" value="XM_020277974.1"/>
</dbReference>
<accession>A0A1J9RR85</accession>
<evidence type="ECO:0000313" key="2">
    <source>
        <dbReference type="Proteomes" id="UP000183809"/>
    </source>
</evidence>
<reference evidence="1 2" key="1">
    <citation type="submission" date="2016-10" db="EMBL/GenBank/DDBJ databases">
        <title>Proteomics and genomics reveal pathogen-plant mechanisms compatible with a hemibiotrophic lifestyle of Diplodia corticola.</title>
        <authorList>
            <person name="Fernandes I."/>
            <person name="De Jonge R."/>
            <person name="Van De Peer Y."/>
            <person name="Devreese B."/>
            <person name="Alves A."/>
            <person name="Esteves A.C."/>
        </authorList>
    </citation>
    <scope>NUCLEOTIDE SEQUENCE [LARGE SCALE GENOMIC DNA]</scope>
    <source>
        <strain evidence="1 2">CBS 112549</strain>
    </source>
</reference>
<keyword evidence="2" id="KW-1185">Reference proteome</keyword>
<dbReference type="InterPro" id="IPR008972">
    <property type="entry name" value="Cupredoxin"/>
</dbReference>
<dbReference type="STRING" id="236234.A0A1J9RR85"/>
<dbReference type="AlphaFoldDB" id="A0A1J9RR85"/>
<dbReference type="OrthoDB" id="2121828at2759"/>
<dbReference type="GeneID" id="31018235"/>
<dbReference type="SUPFAM" id="SSF49503">
    <property type="entry name" value="Cupredoxins"/>
    <property type="match status" value="1"/>
</dbReference>
<dbReference type="Proteomes" id="UP000183809">
    <property type="component" value="Unassembled WGS sequence"/>
</dbReference>
<gene>
    <name evidence="1" type="ORF">BKCO1_610001</name>
</gene>
<comment type="caution">
    <text evidence="1">The sequence shown here is derived from an EMBL/GenBank/DDBJ whole genome shotgun (WGS) entry which is preliminary data.</text>
</comment>
<protein>
    <submittedName>
        <fullName evidence="1">Multicopper oxidase</fullName>
    </submittedName>
</protein>